<proteinExistence type="predicted"/>
<dbReference type="Proteomes" id="UP000279259">
    <property type="component" value="Unassembled WGS sequence"/>
</dbReference>
<keyword evidence="4" id="KW-1185">Reference proteome</keyword>
<evidence type="ECO:0000256" key="1">
    <source>
        <dbReference type="SAM" id="MobiDB-lite"/>
    </source>
</evidence>
<feature type="region of interest" description="Disordered" evidence="1">
    <location>
        <begin position="1"/>
        <end position="24"/>
    </location>
</feature>
<dbReference type="STRING" id="1890683.A0A427XPG3"/>
<accession>A0A427XPG3</accession>
<comment type="caution">
    <text evidence="3">The sequence shown here is derived from an EMBL/GenBank/DDBJ whole genome shotgun (WGS) entry which is preliminary data.</text>
</comment>
<evidence type="ECO:0000256" key="2">
    <source>
        <dbReference type="SAM" id="Phobius"/>
    </source>
</evidence>
<organism evidence="3 4">
    <name type="scientific">Saitozyma podzolica</name>
    <dbReference type="NCBI Taxonomy" id="1890683"/>
    <lineage>
        <taxon>Eukaryota</taxon>
        <taxon>Fungi</taxon>
        <taxon>Dikarya</taxon>
        <taxon>Basidiomycota</taxon>
        <taxon>Agaricomycotina</taxon>
        <taxon>Tremellomycetes</taxon>
        <taxon>Tremellales</taxon>
        <taxon>Trimorphomycetaceae</taxon>
        <taxon>Saitozyma</taxon>
    </lineage>
</organism>
<evidence type="ECO:0000313" key="3">
    <source>
        <dbReference type="EMBL" id="RSH80724.1"/>
    </source>
</evidence>
<feature type="region of interest" description="Disordered" evidence="1">
    <location>
        <begin position="250"/>
        <end position="363"/>
    </location>
</feature>
<gene>
    <name evidence="3" type="ORF">EHS25_007060</name>
</gene>
<evidence type="ECO:0000313" key="4">
    <source>
        <dbReference type="Proteomes" id="UP000279259"/>
    </source>
</evidence>
<keyword evidence="2" id="KW-0472">Membrane</keyword>
<keyword evidence="2" id="KW-0812">Transmembrane</keyword>
<feature type="compositionally biased region" description="Polar residues" evidence="1">
    <location>
        <begin position="343"/>
        <end position="361"/>
    </location>
</feature>
<dbReference type="EMBL" id="RSCD01000033">
    <property type="protein sequence ID" value="RSH80724.1"/>
    <property type="molecule type" value="Genomic_DNA"/>
</dbReference>
<dbReference type="OrthoDB" id="3981028at2759"/>
<feature type="compositionally biased region" description="Low complexity" evidence="1">
    <location>
        <begin position="261"/>
        <end position="277"/>
    </location>
</feature>
<keyword evidence="2" id="KW-1133">Transmembrane helix</keyword>
<feature type="compositionally biased region" description="Low complexity" evidence="1">
    <location>
        <begin position="294"/>
        <end position="306"/>
    </location>
</feature>
<reference evidence="3 4" key="1">
    <citation type="submission" date="2018-11" db="EMBL/GenBank/DDBJ databases">
        <title>Genome sequence of Saitozyma podzolica DSM 27192.</title>
        <authorList>
            <person name="Aliyu H."/>
            <person name="Gorte O."/>
            <person name="Ochsenreither K."/>
        </authorList>
    </citation>
    <scope>NUCLEOTIDE SEQUENCE [LARGE SCALE GENOMIC DNA]</scope>
    <source>
        <strain evidence="3 4">DSM 27192</strain>
    </source>
</reference>
<dbReference type="AlphaFoldDB" id="A0A427XPG3"/>
<feature type="region of interest" description="Disordered" evidence="1">
    <location>
        <begin position="62"/>
        <end position="91"/>
    </location>
</feature>
<name>A0A427XPG3_9TREE</name>
<feature type="compositionally biased region" description="Low complexity" evidence="1">
    <location>
        <begin position="71"/>
        <end position="88"/>
    </location>
</feature>
<protein>
    <submittedName>
        <fullName evidence="3">Uncharacterized protein</fullName>
    </submittedName>
</protein>
<sequence>MPAPNNKPPHSAASPPPSRPSETPIEILYNTAVQSFVRRDHVKTHATLSRLLTLLHDQPRPQRAWHDLGPASSVNGNGNGEASEASEGSARETEEWVIKTLKLVISSHASLYSDPPSNPFNLPPELHSLLPPKPPNFLLEHLVSTLLLASLKLKPAASALDFAHQLAEDWIARLPDNFVAAISQQAGKKLSPEEKKQVESAREGYLKVVELFVGEVLAREGEWEMARAFLDGEVVMGSKRKENLYRHLRAMQTKPRPPTSPSSSLLLPSPSSSSILPSPSPSPGPHAKSRSRSDSASSSSSEATARPGNLDLNNPLAGRANGSRNGPIPDRKGKGRAVESVAEDSTTVGPSAPSEGSSKSTLPRKIFVNHPESQRSRASSSLQTTTSAWVQSALSILSPSIRAHLSGLPSGWLASAMAIPLPLVLILTAFIAIRRRRRRNALASPAVVGGAVVTTDTLEAVRDRLQAVRATGLKEWFKWWLRWWVDKFLGVWRMGTTITYM</sequence>
<feature type="transmembrane region" description="Helical" evidence="2">
    <location>
        <begin position="412"/>
        <end position="433"/>
    </location>
</feature>